<dbReference type="EMBL" id="JALJOS010000008">
    <property type="protein sequence ID" value="KAK9835900.1"/>
    <property type="molecule type" value="Genomic_DNA"/>
</dbReference>
<feature type="compositionally biased region" description="Polar residues" evidence="4">
    <location>
        <begin position="1213"/>
        <end position="1232"/>
    </location>
</feature>
<evidence type="ECO:0000313" key="7">
    <source>
        <dbReference type="Proteomes" id="UP001438707"/>
    </source>
</evidence>
<dbReference type="GO" id="GO:0006887">
    <property type="term" value="P:exocytosis"/>
    <property type="evidence" value="ECO:0007669"/>
    <property type="project" value="UniProtKB-KW"/>
</dbReference>
<feature type="region of interest" description="Disordered" evidence="4">
    <location>
        <begin position="1414"/>
        <end position="1433"/>
    </location>
</feature>
<evidence type="ECO:0000256" key="1">
    <source>
        <dbReference type="ARBA" id="ARBA00010578"/>
    </source>
</evidence>
<feature type="compositionally biased region" description="Low complexity" evidence="4">
    <location>
        <begin position="1236"/>
        <end position="1247"/>
    </location>
</feature>
<feature type="region of interest" description="Disordered" evidence="4">
    <location>
        <begin position="1197"/>
        <end position="1256"/>
    </location>
</feature>
<feature type="compositionally biased region" description="Low complexity" evidence="4">
    <location>
        <begin position="1269"/>
        <end position="1278"/>
    </location>
</feature>
<keyword evidence="2" id="KW-0813">Transport</keyword>
<dbReference type="PANTHER" id="PTHR13043">
    <property type="entry name" value="EXOCYST COMPLEX COMPONENT SEC5"/>
    <property type="match status" value="1"/>
</dbReference>
<dbReference type="Proteomes" id="UP001438707">
    <property type="component" value="Unassembled WGS sequence"/>
</dbReference>
<feature type="region of interest" description="Disordered" evidence="4">
    <location>
        <begin position="1"/>
        <end position="21"/>
    </location>
</feature>
<feature type="region of interest" description="Disordered" evidence="4">
    <location>
        <begin position="1149"/>
        <end position="1178"/>
    </location>
</feature>
<evidence type="ECO:0000256" key="4">
    <source>
        <dbReference type="SAM" id="MobiDB-lite"/>
    </source>
</evidence>
<evidence type="ECO:0000256" key="2">
    <source>
        <dbReference type="ARBA" id="ARBA00022448"/>
    </source>
</evidence>
<keyword evidence="3" id="KW-0268">Exocytosis</keyword>
<name>A0AAW1RQQ1_9CHLO</name>
<feature type="compositionally biased region" description="Polar residues" evidence="4">
    <location>
        <begin position="1152"/>
        <end position="1166"/>
    </location>
</feature>
<evidence type="ECO:0000256" key="3">
    <source>
        <dbReference type="ARBA" id="ARBA00022483"/>
    </source>
</evidence>
<dbReference type="InterPro" id="IPR039481">
    <property type="entry name" value="EXOC2/Sec5_N_dom"/>
</dbReference>
<comment type="similarity">
    <text evidence="1">Belongs to the SEC5 family.</text>
</comment>
<accession>A0AAW1RQQ1</accession>
<organism evidence="6 7">
    <name type="scientific">Apatococcus lobatus</name>
    <dbReference type="NCBI Taxonomy" id="904363"/>
    <lineage>
        <taxon>Eukaryota</taxon>
        <taxon>Viridiplantae</taxon>
        <taxon>Chlorophyta</taxon>
        <taxon>core chlorophytes</taxon>
        <taxon>Trebouxiophyceae</taxon>
        <taxon>Chlorellales</taxon>
        <taxon>Chlorellaceae</taxon>
        <taxon>Apatococcus</taxon>
    </lineage>
</organism>
<keyword evidence="7" id="KW-1185">Reference proteome</keyword>
<comment type="caution">
    <text evidence="6">The sequence shown here is derived from an EMBL/GenBank/DDBJ whole genome shotgun (WGS) entry which is preliminary data.</text>
</comment>
<dbReference type="Pfam" id="PF15469">
    <property type="entry name" value="Sec5"/>
    <property type="match status" value="1"/>
</dbReference>
<protein>
    <recommendedName>
        <fullName evidence="5">Exocyst complex component EXOC2/Sec5 N-terminal domain-containing protein</fullName>
    </recommendedName>
</protein>
<gene>
    <name evidence="6" type="ORF">WJX74_010572</name>
</gene>
<feature type="region of interest" description="Disordered" evidence="4">
    <location>
        <begin position="1269"/>
        <end position="1320"/>
    </location>
</feature>
<dbReference type="PANTHER" id="PTHR13043:SF1">
    <property type="entry name" value="EXOCYST COMPLEX COMPONENT 2"/>
    <property type="match status" value="1"/>
</dbReference>
<feature type="domain" description="Exocyst complex component EXOC2/Sec5 N-terminal" evidence="5">
    <location>
        <begin position="273"/>
        <end position="434"/>
    </location>
</feature>
<dbReference type="InterPro" id="IPR029175">
    <property type="entry name" value="EXOC2/Sec5"/>
</dbReference>
<evidence type="ECO:0000259" key="5">
    <source>
        <dbReference type="Pfam" id="PF15469"/>
    </source>
</evidence>
<dbReference type="GO" id="GO:0006893">
    <property type="term" value="P:Golgi to plasma membrane transport"/>
    <property type="evidence" value="ECO:0007669"/>
    <property type="project" value="InterPro"/>
</dbReference>
<proteinExistence type="inferred from homology"/>
<evidence type="ECO:0000313" key="6">
    <source>
        <dbReference type="EMBL" id="KAK9835900.1"/>
    </source>
</evidence>
<sequence>MPVALSAQAESPRRPLSTSVRSHRGLTGFHLASSFPARIDSSLNPLFAELGSEEPESRSAGPQQSLSAPLLCANPLYNESAKSASTAAEPQRTLPSCYIDNLTGTQTAQTTGIQTSSKETFALHGDCQNPESQEDEEYFPVALGWSEAEQPEDTLLAERLSSHYMAGPSRSQEGGAGVGLSAAVVGLKSAALDLAVDSPDPMGMGIIDARTCTLRADVGTIRLGRHASILAGRLYSFSQAVSRQRSCVVPLTKIARVRQRLRGEGRNTHFRLLQAQILPGSEAFEPVVYLGRIHLTSGIGKLKQGKDLLKKQIERQQLSVQQLVKEHFGRIARCQETVVSAAAYMSRTELARREHVSTQSTLAHVSQAHTEYSMAVSPMIDHQRAFQRATGCLAAILHHAQILNGPARVQQAILQQSFQRVPLEYSQTLNAMEWQPMTPELRERLVALLCKAMSAAADAAQKHIAEADLVSLTAEEALYALIFIADQDILDVALENPVQSYARAKVALLTGLIKAQINAQHVLLRNAFSAVHSTEFLQAQSAMQVDALAAAFLKACQAWHRSCKRIAVRLWHLGLPSGFAATHVDDLANLLEETIAAMLLHQIREPLDALVHLWCRQQLSFPASKALLAATQAFAKAHHCLCIPMMLQSQTSLSQQSAVQQPYIPLRTAALVTSMEAIRNQVFESLIISLLSNLELSIYELGQQDSVEHVAAVDPFASDQTTATSLGMAAWGECSNLPKRWYQALLAVFHPLQELNIYKPSLISPYAQRLRLELHSSCRALENISRHAWMQNMSSQEQQANPEERQLAPSWWSVVAANNCVFIGNHLLPKIVEAYSELFRADGLEQAALNKEKDELATSLQLAADDLLSSYIINQAQAVEAAAAVCPAHQELWLHHEPLRLELSSEYAEFFTILAKVCGEVSTLAPPASAAQVMAALVKRAAYAWYKGCETALPALQLPYLLQLGAEACLMERILSQLIRQPADKLFKAVRHHVANHVGLALARSAEGSDAALGMLSAMGLTPSSRGWVEAFGQLLAPEALRRAASWANAFLMVLPAPGGDVRKGGPSTLHVPISSTEVHESATMKGGSSRRLTAKSSNSMFSCSAAKQYERLDHLASARKSVIEADIVAHLQQATLGHTMSLQIGVEQKESPSGPSGSMDTSSQARRLVQADPAAKGSEASDVDVLAVAWPVLSFRPTPRSKQTPAKEANKQAASSDLQSAQLTPPASQSLGPKAVARADAATVTSSDDDDWSYPALDLTASKDEAAQRMQAMAAEEQALEYQSRAQDSVEGDLQPGSASAVGHADLDPNDSSDHEDWSYPAMQPVVPTQRPQVTMQSDSHNPSKTSAISTLEAAFKPDEAACNATTPEAWVHAASSTSAPIVQPQLASVMQHKSSFTAELPHMMYSNAAYNSARPSTSSEEDGVSQQGTPATIWQPDGSLASPDPAQLAPFWTAYPSESTQCTGSDSFPFSPIDAAADKLQSLTLPGFPELSASADANASDTQLHLHVSNEHPIPMQQTAVLSRLALLHLPDGLVAYGSNGNFITSSHEAECRF</sequence>
<dbReference type="GO" id="GO:0000145">
    <property type="term" value="C:exocyst"/>
    <property type="evidence" value="ECO:0007669"/>
    <property type="project" value="InterPro"/>
</dbReference>
<reference evidence="6 7" key="1">
    <citation type="journal article" date="2024" name="Nat. Commun.">
        <title>Phylogenomics reveals the evolutionary origins of lichenization in chlorophyte algae.</title>
        <authorList>
            <person name="Puginier C."/>
            <person name="Libourel C."/>
            <person name="Otte J."/>
            <person name="Skaloud P."/>
            <person name="Haon M."/>
            <person name="Grisel S."/>
            <person name="Petersen M."/>
            <person name="Berrin J.G."/>
            <person name="Delaux P.M."/>
            <person name="Dal Grande F."/>
            <person name="Keller J."/>
        </authorList>
    </citation>
    <scope>NUCLEOTIDE SEQUENCE [LARGE SCALE GENOMIC DNA]</scope>
    <source>
        <strain evidence="6 7">SAG 2145</strain>
    </source>
</reference>